<comment type="subcellular location">
    <subcellularLocation>
        <location evidence="1">Nucleus</location>
    </subcellularLocation>
</comment>
<dbReference type="SMART" id="SM00487">
    <property type="entry name" value="DEXDc"/>
    <property type="match status" value="1"/>
</dbReference>
<dbReference type="PROSITE" id="PS51194">
    <property type="entry name" value="HELICASE_CTER"/>
    <property type="match status" value="1"/>
</dbReference>
<keyword evidence="9" id="KW-0539">Nucleus</keyword>
<dbReference type="GO" id="GO:0000812">
    <property type="term" value="C:Swr1 complex"/>
    <property type="evidence" value="ECO:0007669"/>
    <property type="project" value="TreeGrafter"/>
</dbReference>
<sequence>MEGCAAGDDEIDITVIENAFRIYNQEKLLLGSYLYSSFSKPLPLYPEPDINKSHWDHVREEMRWLAGDYIRERKWREGNWTNNSVIRTFLKRLFVFISGSHLDALLFQTEKYSRMLSGKLNEFKDSRGSEHQNNFKQLQVGKDDENFSDSASYHPTDSETSDDEEYMREEMAYDRKNDLDYMAEVRDLQFDAHIPIEKLLRLHSEIQVHSNVCKEENTNSLLAEFISSGDKIDCFNSYFSLSPFLLKHSLREYQETGLKWLASCYENSMNGILADEMGLGKTIQTISLLAYLACNRGSWGPHLIIVPTSVILNWEVEFKKWCPAFKILTYFGSQKERKMKRCGWSKPNSFHICITTYRLVVQDQIIFRRKKWGYMILDEAHLIKNWRSQRWQTLLHFNSNRRLLLTGTPLQNNLMELWSLMHFLMPTLFQSHSEFKSWFSNPLMEMVDDGDLVDQNVIARLHDVLRPFILRRLKKDVERNLPEKKEHVINCQLSRRQRRLYEEYISSSDTSTILSSGNLLGVINCLMQLRKVCNHPDLFAGRAIISSFDLLPCIYLSVPALLCSLLNRDSARIEYLNNFDCFGYISTIEHSHSKDLKNVTQSECISKSEKEKPMKGVSSMTKCVLENIVNNACLEDRKGLEVHSHDESLICRVMKKYPLISMRAFFCAKNEAIVCHDTANLISSIHKRAVWIEENFCHFFCVIPHVRASTPKVFTGSNCGFFSQSLRNRYLCDVLSYFAGKFRYIVVRQQLFFHDKRLIQYDCGKLQKLAHLLRALRIGGHKVLIFTQMTKMLDILESFLNLYGYSYCRLDGSTKPEQRQLLVQRFNTDARLFVFILSTRSGGFGINLTGADTVIFYDTDWNPAIDSQAQDRCHRIGQKREVNIYRLICEGTVEENIMKKAMRKRELDRVAIQSAMFDNFNGKKGMRFLINIYFRIYIKAFIESVVARENTGLSEVRLGVKANESFLEYNNDGFPGKYISEDNTKDDTQLAQLKSAEEDKMDETDIHDEVQLCVRDWVEEEALTIYKQH</sequence>
<dbReference type="RefSeq" id="XP_007509101.1">
    <property type="nucleotide sequence ID" value="XM_007509039.1"/>
</dbReference>
<dbReference type="CDD" id="cd18793">
    <property type="entry name" value="SF2_C_SNF"/>
    <property type="match status" value="1"/>
</dbReference>
<dbReference type="InterPro" id="IPR049730">
    <property type="entry name" value="SNF2/RAD54-like_C"/>
</dbReference>
<dbReference type="STRING" id="41875.K8FCJ3"/>
<organism evidence="13 14">
    <name type="scientific">Bathycoccus prasinos</name>
    <dbReference type="NCBI Taxonomy" id="41875"/>
    <lineage>
        <taxon>Eukaryota</taxon>
        <taxon>Viridiplantae</taxon>
        <taxon>Chlorophyta</taxon>
        <taxon>Mamiellophyceae</taxon>
        <taxon>Mamiellales</taxon>
        <taxon>Bathycoccaceae</taxon>
        <taxon>Bathycoccus</taxon>
    </lineage>
</organism>
<feature type="region of interest" description="Disordered" evidence="10">
    <location>
        <begin position="138"/>
        <end position="165"/>
    </location>
</feature>
<dbReference type="InterPro" id="IPR014001">
    <property type="entry name" value="Helicase_ATP-bd"/>
</dbReference>
<evidence type="ECO:0000256" key="5">
    <source>
        <dbReference type="ARBA" id="ARBA00022806"/>
    </source>
</evidence>
<evidence type="ECO:0000256" key="8">
    <source>
        <dbReference type="ARBA" id="ARBA00023125"/>
    </source>
</evidence>
<dbReference type="EMBL" id="FO082265">
    <property type="protein sequence ID" value="CCO19558.1"/>
    <property type="molecule type" value="Genomic_DNA"/>
</dbReference>
<dbReference type="GO" id="GO:0016887">
    <property type="term" value="F:ATP hydrolysis activity"/>
    <property type="evidence" value="ECO:0007669"/>
    <property type="project" value="TreeGrafter"/>
</dbReference>
<dbReference type="InterPro" id="IPR000330">
    <property type="entry name" value="SNF2_N"/>
</dbReference>
<dbReference type="OrthoDB" id="372624at2759"/>
<keyword evidence="8" id="KW-0238">DNA-binding</keyword>
<evidence type="ECO:0000256" key="10">
    <source>
        <dbReference type="SAM" id="MobiDB-lite"/>
    </source>
</evidence>
<dbReference type="GO" id="GO:0003677">
    <property type="term" value="F:DNA binding"/>
    <property type="evidence" value="ECO:0007669"/>
    <property type="project" value="UniProtKB-KW"/>
</dbReference>
<dbReference type="InterPro" id="IPR050520">
    <property type="entry name" value="INO80/SWR1_helicase"/>
</dbReference>
<dbReference type="KEGG" id="bpg:Bathy14g02690"/>
<keyword evidence="14" id="KW-1185">Reference proteome</keyword>
<keyword evidence="7" id="KW-0156">Chromatin regulator</keyword>
<dbReference type="Gene3D" id="3.40.50.300">
    <property type="entry name" value="P-loop containing nucleotide triphosphate hydrolases"/>
    <property type="match status" value="1"/>
</dbReference>
<evidence type="ECO:0000313" key="14">
    <source>
        <dbReference type="Proteomes" id="UP000198341"/>
    </source>
</evidence>
<dbReference type="SUPFAM" id="SSF52540">
    <property type="entry name" value="P-loop containing nucleoside triphosphate hydrolases"/>
    <property type="match status" value="2"/>
</dbReference>
<evidence type="ECO:0000256" key="4">
    <source>
        <dbReference type="ARBA" id="ARBA00022801"/>
    </source>
</evidence>
<proteinExistence type="inferred from homology"/>
<dbReference type="GO" id="GO:0042393">
    <property type="term" value="F:histone binding"/>
    <property type="evidence" value="ECO:0007669"/>
    <property type="project" value="TreeGrafter"/>
</dbReference>
<evidence type="ECO:0000256" key="1">
    <source>
        <dbReference type="ARBA" id="ARBA00004123"/>
    </source>
</evidence>
<evidence type="ECO:0000259" key="11">
    <source>
        <dbReference type="PROSITE" id="PS51192"/>
    </source>
</evidence>
<dbReference type="PANTHER" id="PTHR45685">
    <property type="entry name" value="HELICASE SRCAP-RELATED"/>
    <property type="match status" value="1"/>
</dbReference>
<dbReference type="InterPro" id="IPR001650">
    <property type="entry name" value="Helicase_C-like"/>
</dbReference>
<evidence type="ECO:0000259" key="12">
    <source>
        <dbReference type="PROSITE" id="PS51194"/>
    </source>
</evidence>
<dbReference type="Proteomes" id="UP000198341">
    <property type="component" value="Chromosome 14"/>
</dbReference>
<dbReference type="InterPro" id="IPR027417">
    <property type="entry name" value="P-loop_NTPase"/>
</dbReference>
<dbReference type="CDD" id="cd18003">
    <property type="entry name" value="DEXQc_SRCAP"/>
    <property type="match status" value="1"/>
</dbReference>
<dbReference type="GeneID" id="19011802"/>
<evidence type="ECO:0000256" key="6">
    <source>
        <dbReference type="ARBA" id="ARBA00022840"/>
    </source>
</evidence>
<accession>K8FCJ3</accession>
<dbReference type="FunFam" id="3.40.50.10810:FF:000005">
    <property type="entry name" value="Photoperiod-independent early flowering 1"/>
    <property type="match status" value="1"/>
</dbReference>
<feature type="domain" description="Helicase C-terminal" evidence="12">
    <location>
        <begin position="768"/>
        <end position="924"/>
    </location>
</feature>
<evidence type="ECO:0000256" key="7">
    <source>
        <dbReference type="ARBA" id="ARBA00022853"/>
    </source>
</evidence>
<protein>
    <submittedName>
        <fullName evidence="13">PREDICTED: similar to E1a binding protein P400</fullName>
    </submittedName>
</protein>
<dbReference type="GO" id="GO:0006338">
    <property type="term" value="P:chromatin remodeling"/>
    <property type="evidence" value="ECO:0007669"/>
    <property type="project" value="TreeGrafter"/>
</dbReference>
<dbReference type="InterPro" id="IPR038718">
    <property type="entry name" value="SNF2-like_sf"/>
</dbReference>
<evidence type="ECO:0000256" key="9">
    <source>
        <dbReference type="ARBA" id="ARBA00023242"/>
    </source>
</evidence>
<feature type="domain" description="Helicase ATP-binding" evidence="11">
    <location>
        <begin position="262"/>
        <end position="427"/>
    </location>
</feature>
<keyword evidence="3" id="KW-0547">Nucleotide-binding</keyword>
<dbReference type="SMART" id="SM00490">
    <property type="entry name" value="HELICc"/>
    <property type="match status" value="1"/>
</dbReference>
<dbReference type="Pfam" id="PF00271">
    <property type="entry name" value="Helicase_C"/>
    <property type="match status" value="1"/>
</dbReference>
<evidence type="ECO:0000313" key="13">
    <source>
        <dbReference type="EMBL" id="CCO19558.1"/>
    </source>
</evidence>
<keyword evidence="6" id="KW-0067">ATP-binding</keyword>
<comment type="similarity">
    <text evidence="2">Belongs to the SNF2/RAD54 helicase family. SWR1 subfamily.</text>
</comment>
<dbReference type="PROSITE" id="PS51192">
    <property type="entry name" value="HELICASE_ATP_BIND_1"/>
    <property type="match status" value="1"/>
</dbReference>
<evidence type="ECO:0000256" key="2">
    <source>
        <dbReference type="ARBA" id="ARBA00009220"/>
    </source>
</evidence>
<keyword evidence="4" id="KW-0378">Hydrolase</keyword>
<dbReference type="eggNOG" id="KOG0391">
    <property type="taxonomic scope" value="Eukaryota"/>
</dbReference>
<dbReference type="PANTHER" id="PTHR45685:SF1">
    <property type="entry name" value="HELICASE SRCAP"/>
    <property type="match status" value="1"/>
</dbReference>
<dbReference type="GO" id="GO:0004386">
    <property type="term" value="F:helicase activity"/>
    <property type="evidence" value="ECO:0007669"/>
    <property type="project" value="UniProtKB-KW"/>
</dbReference>
<reference evidence="13 14" key="1">
    <citation type="submission" date="2011-10" db="EMBL/GenBank/DDBJ databases">
        <authorList>
            <person name="Genoscope - CEA"/>
        </authorList>
    </citation>
    <scope>NUCLEOTIDE SEQUENCE [LARGE SCALE GENOMIC DNA]</scope>
    <source>
        <strain evidence="13 14">RCC 1105</strain>
    </source>
</reference>
<keyword evidence="5" id="KW-0347">Helicase</keyword>
<dbReference type="AlphaFoldDB" id="K8FCJ3"/>
<dbReference type="GO" id="GO:0005524">
    <property type="term" value="F:ATP binding"/>
    <property type="evidence" value="ECO:0007669"/>
    <property type="project" value="UniProtKB-KW"/>
</dbReference>
<dbReference type="Gene3D" id="1.20.120.850">
    <property type="entry name" value="SWI2/SNF2 ATPases, N-terminal domain"/>
    <property type="match status" value="1"/>
</dbReference>
<dbReference type="Pfam" id="PF00176">
    <property type="entry name" value="SNF2-rel_dom"/>
    <property type="match status" value="1"/>
</dbReference>
<dbReference type="Gene3D" id="3.40.50.10810">
    <property type="entry name" value="Tandem AAA-ATPase domain"/>
    <property type="match status" value="1"/>
</dbReference>
<evidence type="ECO:0000256" key="3">
    <source>
        <dbReference type="ARBA" id="ARBA00022741"/>
    </source>
</evidence>
<name>K8FCJ3_9CHLO</name>
<gene>
    <name evidence="13" type="ordered locus">Bathy14g02690</name>
</gene>